<accession>A0A067CJE3</accession>
<dbReference type="Pfam" id="PF02214">
    <property type="entry name" value="BTB_2"/>
    <property type="match status" value="1"/>
</dbReference>
<dbReference type="InterPro" id="IPR011333">
    <property type="entry name" value="SKP1/BTB/POZ_sf"/>
</dbReference>
<sequence length="327" mass="36294">MVDSSTSLTARIAALHDTPGAQVVHEMEAIADALAAKEEALRMQEVRIAAQLELLQRLDTPRRTKIDSAPTTKMVTLNVGGTLFKTARETLLRVPGSYFEAMLSSDTWRPNDDGAYFLDLDARLFACVMRFLRTGTLPCSELDDAEASDLRDMLDYLQIGFENASRPVLCWDPKHSSPWLLFHGSSTSQVNWKPSIVIASTPATTFAVRVQLGSLVDVGFTVWEPSMPVPDPAKPIPGWFFKCEKGDIYSQPENRTNIVQHDATAPLCSILLQMTWHHRDRRVSFAINGITLPARLECDPKTECLLYPMARVCLGSVCMGSVELLPL</sequence>
<dbReference type="VEuPathDB" id="FungiDB:SPRG_05832"/>
<organism evidence="2 3">
    <name type="scientific">Saprolegnia parasitica (strain CBS 223.65)</name>
    <dbReference type="NCBI Taxonomy" id="695850"/>
    <lineage>
        <taxon>Eukaryota</taxon>
        <taxon>Sar</taxon>
        <taxon>Stramenopiles</taxon>
        <taxon>Oomycota</taxon>
        <taxon>Saprolegniomycetes</taxon>
        <taxon>Saprolegniales</taxon>
        <taxon>Saprolegniaceae</taxon>
        <taxon>Saprolegnia</taxon>
    </lineage>
</organism>
<protein>
    <recommendedName>
        <fullName evidence="1">BTB domain-containing protein</fullName>
    </recommendedName>
</protein>
<evidence type="ECO:0000259" key="1">
    <source>
        <dbReference type="PROSITE" id="PS50097"/>
    </source>
</evidence>
<keyword evidence="3" id="KW-1185">Reference proteome</keyword>
<dbReference type="OMA" id="QVVHEME"/>
<dbReference type="InterPro" id="IPR000210">
    <property type="entry name" value="BTB/POZ_dom"/>
</dbReference>
<reference evidence="2 3" key="1">
    <citation type="journal article" date="2013" name="PLoS Genet.">
        <title>Distinctive expansion of potential virulence genes in the genome of the oomycete fish pathogen Saprolegnia parasitica.</title>
        <authorList>
            <person name="Jiang R.H."/>
            <person name="de Bruijn I."/>
            <person name="Haas B.J."/>
            <person name="Belmonte R."/>
            <person name="Lobach L."/>
            <person name="Christie J."/>
            <person name="van den Ackerveken G."/>
            <person name="Bottin A."/>
            <person name="Bulone V."/>
            <person name="Diaz-Moreno S.M."/>
            <person name="Dumas B."/>
            <person name="Fan L."/>
            <person name="Gaulin E."/>
            <person name="Govers F."/>
            <person name="Grenville-Briggs L.J."/>
            <person name="Horner N.R."/>
            <person name="Levin J.Z."/>
            <person name="Mammella M."/>
            <person name="Meijer H.J."/>
            <person name="Morris P."/>
            <person name="Nusbaum C."/>
            <person name="Oome S."/>
            <person name="Phillips A.J."/>
            <person name="van Rooyen D."/>
            <person name="Rzeszutek E."/>
            <person name="Saraiva M."/>
            <person name="Secombes C.J."/>
            <person name="Seidl M.F."/>
            <person name="Snel B."/>
            <person name="Stassen J.H."/>
            <person name="Sykes S."/>
            <person name="Tripathy S."/>
            <person name="van den Berg H."/>
            <person name="Vega-Arreguin J.C."/>
            <person name="Wawra S."/>
            <person name="Young S.K."/>
            <person name="Zeng Q."/>
            <person name="Dieguez-Uribeondo J."/>
            <person name="Russ C."/>
            <person name="Tyler B.M."/>
            <person name="van West P."/>
        </authorList>
    </citation>
    <scope>NUCLEOTIDE SEQUENCE [LARGE SCALE GENOMIC DNA]</scope>
    <source>
        <strain evidence="2 3">CBS 223.65</strain>
    </source>
</reference>
<name>A0A067CJE3_SAPPC</name>
<dbReference type="CDD" id="cd18316">
    <property type="entry name" value="BTB_POZ_KCTD-like"/>
    <property type="match status" value="1"/>
</dbReference>
<dbReference type="PANTHER" id="PTHR11145:SF8">
    <property type="entry name" value="RE57120P"/>
    <property type="match status" value="1"/>
</dbReference>
<dbReference type="EMBL" id="KK583206">
    <property type="protein sequence ID" value="KDO29295.1"/>
    <property type="molecule type" value="Genomic_DNA"/>
</dbReference>
<proteinExistence type="predicted"/>
<dbReference type="InterPro" id="IPR045068">
    <property type="entry name" value="BACURD1-3"/>
</dbReference>
<dbReference type="OrthoDB" id="2414723at2759"/>
<dbReference type="AlphaFoldDB" id="A0A067CJE3"/>
<dbReference type="InterPro" id="IPR003131">
    <property type="entry name" value="T1-type_BTB"/>
</dbReference>
<dbReference type="KEGG" id="spar:SPRG_05832"/>
<gene>
    <name evidence="2" type="ORF">SPRG_05832</name>
</gene>
<dbReference type="SUPFAM" id="SSF54695">
    <property type="entry name" value="POZ domain"/>
    <property type="match status" value="1"/>
</dbReference>
<dbReference type="PANTHER" id="PTHR11145">
    <property type="entry name" value="BTB/POZ DOMAIN-CONTAINING ADAPTER FOR CUL3-MEDIATED RHOA DEGRADATION PROTEIN FAMILY MEMBER"/>
    <property type="match status" value="1"/>
</dbReference>
<dbReference type="GO" id="GO:0051260">
    <property type="term" value="P:protein homooligomerization"/>
    <property type="evidence" value="ECO:0007669"/>
    <property type="project" value="InterPro"/>
</dbReference>
<dbReference type="Proteomes" id="UP000030745">
    <property type="component" value="Unassembled WGS sequence"/>
</dbReference>
<dbReference type="PROSITE" id="PS50097">
    <property type="entry name" value="BTB"/>
    <property type="match status" value="1"/>
</dbReference>
<evidence type="ECO:0000313" key="2">
    <source>
        <dbReference type="EMBL" id="KDO29295.1"/>
    </source>
</evidence>
<dbReference type="GeneID" id="24128209"/>
<evidence type="ECO:0000313" key="3">
    <source>
        <dbReference type="Proteomes" id="UP000030745"/>
    </source>
</evidence>
<dbReference type="RefSeq" id="XP_012199802.1">
    <property type="nucleotide sequence ID" value="XM_012344412.1"/>
</dbReference>
<dbReference type="Gene3D" id="3.30.710.10">
    <property type="entry name" value="Potassium Channel Kv1.1, Chain A"/>
    <property type="match status" value="1"/>
</dbReference>
<feature type="domain" description="BTB" evidence="1">
    <location>
        <begin position="73"/>
        <end position="141"/>
    </location>
</feature>